<feature type="compositionally biased region" description="Basic and acidic residues" evidence="1">
    <location>
        <begin position="304"/>
        <end position="316"/>
    </location>
</feature>
<dbReference type="NCBIfam" id="TIGR03663">
    <property type="entry name" value="flippase activity-associated protein Agl23"/>
    <property type="match status" value="1"/>
</dbReference>
<keyword evidence="4" id="KW-0808">Transferase</keyword>
<gene>
    <name evidence="4" type="ORF">ASJ83_04085</name>
</gene>
<dbReference type="PANTHER" id="PTHR41710">
    <property type="entry name" value="GLYCOSYL TRANSFERASE, FAMILY 39"/>
    <property type="match status" value="1"/>
</dbReference>
<feature type="transmembrane region" description="Helical" evidence="2">
    <location>
        <begin position="391"/>
        <end position="409"/>
    </location>
</feature>
<feature type="transmembrane region" description="Helical" evidence="2">
    <location>
        <begin position="115"/>
        <end position="134"/>
    </location>
</feature>
<dbReference type="EMBL" id="LMVO01000002">
    <property type="protein sequence ID" value="PAV10030.1"/>
    <property type="molecule type" value="Genomic_DNA"/>
</dbReference>
<feature type="transmembrane region" description="Helical" evidence="2">
    <location>
        <begin position="12"/>
        <end position="32"/>
    </location>
</feature>
<feature type="transmembrane region" description="Helical" evidence="2">
    <location>
        <begin position="365"/>
        <end position="384"/>
    </location>
</feature>
<organism evidence="4 5">
    <name type="scientific">Methanocorpusculum parvum</name>
    <dbReference type="NCBI Taxonomy" id="2193"/>
    <lineage>
        <taxon>Archaea</taxon>
        <taxon>Methanobacteriati</taxon>
        <taxon>Methanobacteriota</taxon>
        <taxon>Stenosarchaea group</taxon>
        <taxon>Methanomicrobia</taxon>
        <taxon>Methanomicrobiales</taxon>
        <taxon>Methanocorpusculaceae</taxon>
        <taxon>Methanocorpusculum</taxon>
    </lineage>
</organism>
<dbReference type="AlphaFoldDB" id="A0AAX0Q925"/>
<feature type="transmembrane region" description="Helical" evidence="2">
    <location>
        <begin position="341"/>
        <end position="359"/>
    </location>
</feature>
<keyword evidence="5" id="KW-1185">Reference proteome</keyword>
<dbReference type="InterPro" id="IPR038731">
    <property type="entry name" value="RgtA/B/C-like"/>
</dbReference>
<accession>A0AAX0Q925</accession>
<feature type="domain" description="Glycosyltransferase RgtA/B/C/D-like" evidence="3">
    <location>
        <begin position="65"/>
        <end position="219"/>
    </location>
</feature>
<dbReference type="Pfam" id="PF13231">
    <property type="entry name" value="PMT_2"/>
    <property type="match status" value="1"/>
</dbReference>
<sequence length="542" mass="62057">MHPAVQTLRNHIRVEHVIFATLLLAIVLRFAFLDLKLFHHDEAIHAWFSYQLLTTGNYLYDPVYHGPFLYYITASMFAVFGDADFVGRILPAIAGCALIPLVYWLYRLRYLTGKVAAASALFLAVAPELVYFSRFLRNDIFVVFFSLLLVAAFLAWLDKSKWYYLALAAAAGALGMCSKENMPLILVTFAIFFLYLLWTRKITLPEKWIRDLIIAAVIFFGIIFTMYSSFWTHPEMILQAGPLAIEHWLAMHNEQRIAGPPVFYLLMFILYELPILLLALAGVVLFLVTGKKRPSAKDEEQEQEIQKHDDPEQKETKKTFSFVSLFRRPAVPASIDKKTEFMRFAVYWTLIACLTYAYIGEKVPWLSLHQLVPMIFVAAFALTFTGKYWKILLAVCAVLLFAMTCYVAYTPADIAEPIIQVQNSEDLVPLMAAIDTSEKVALATDQAWPFMWYYRGDAWDIFSYYGGKKDASTLLSGNFDIIITHDDESYDSLAGYTKETIRLNYWFDHSGTGEDPGWIPYYFTRAGKIGSYNFDIFTRSPV</sequence>
<feature type="transmembrane region" description="Helical" evidence="2">
    <location>
        <begin position="85"/>
        <end position="106"/>
    </location>
</feature>
<proteinExistence type="predicted"/>
<comment type="caution">
    <text evidence="4">The sequence shown here is derived from an EMBL/GenBank/DDBJ whole genome shotgun (WGS) entry which is preliminary data.</text>
</comment>
<dbReference type="PANTHER" id="PTHR41710:SF2">
    <property type="entry name" value="GLYCOSYL TRANSFERASE FAMILY 39_83 DOMAIN-CONTAINING PROTEIN"/>
    <property type="match status" value="1"/>
</dbReference>
<protein>
    <submittedName>
        <fullName evidence="4">Glycosyl transferase</fullName>
    </submittedName>
</protein>
<dbReference type="Proteomes" id="UP000243820">
    <property type="component" value="Unassembled WGS sequence"/>
</dbReference>
<keyword evidence="2" id="KW-1133">Transmembrane helix</keyword>
<evidence type="ECO:0000256" key="2">
    <source>
        <dbReference type="SAM" id="Phobius"/>
    </source>
</evidence>
<feature type="transmembrane region" description="Helical" evidence="2">
    <location>
        <begin position="184"/>
        <end position="200"/>
    </location>
</feature>
<feature type="region of interest" description="Disordered" evidence="1">
    <location>
        <begin position="297"/>
        <end position="316"/>
    </location>
</feature>
<feature type="transmembrane region" description="Helical" evidence="2">
    <location>
        <begin position="262"/>
        <end position="288"/>
    </location>
</feature>
<keyword evidence="2" id="KW-0472">Membrane</keyword>
<dbReference type="RefSeq" id="WP_095641745.1">
    <property type="nucleotide sequence ID" value="NZ_LMVO01000002.1"/>
</dbReference>
<keyword evidence="2" id="KW-0812">Transmembrane</keyword>
<feature type="transmembrane region" description="Helical" evidence="2">
    <location>
        <begin position="212"/>
        <end position="230"/>
    </location>
</feature>
<evidence type="ECO:0000313" key="5">
    <source>
        <dbReference type="Proteomes" id="UP000243820"/>
    </source>
</evidence>
<evidence type="ECO:0000256" key="1">
    <source>
        <dbReference type="SAM" id="MobiDB-lite"/>
    </source>
</evidence>
<dbReference type="GO" id="GO:0016740">
    <property type="term" value="F:transferase activity"/>
    <property type="evidence" value="ECO:0007669"/>
    <property type="project" value="UniProtKB-KW"/>
</dbReference>
<feature type="transmembrane region" description="Helical" evidence="2">
    <location>
        <begin position="140"/>
        <end position="157"/>
    </location>
</feature>
<evidence type="ECO:0000259" key="3">
    <source>
        <dbReference type="Pfam" id="PF13231"/>
    </source>
</evidence>
<evidence type="ECO:0000313" key="4">
    <source>
        <dbReference type="EMBL" id="PAV10030.1"/>
    </source>
</evidence>
<name>A0AAX0Q925_9EURY</name>
<reference evidence="4 5" key="1">
    <citation type="journal article" date="2017" name="BMC Genomics">
        <title>Genomic analysis of methanogenic archaea reveals a shift towards energy conservation.</title>
        <authorList>
            <person name="Gilmore S.P."/>
            <person name="Henske J.K."/>
            <person name="Sexton J.A."/>
            <person name="Solomon K.V."/>
            <person name="Seppala S."/>
            <person name="Yoo J.I."/>
            <person name="Huyett L.M."/>
            <person name="Pressman A."/>
            <person name="Cogan J.Z."/>
            <person name="Kivenson V."/>
            <person name="Peng X."/>
            <person name="Tan Y."/>
            <person name="Valentine D.L."/>
            <person name="O'Malley M.A."/>
        </authorList>
    </citation>
    <scope>NUCLEOTIDE SEQUENCE [LARGE SCALE GENOMIC DNA]</scope>
    <source>
        <strain evidence="4 5">XII</strain>
    </source>
</reference>
<dbReference type="InterPro" id="IPR019962">
    <property type="entry name" value="CHP03663"/>
</dbReference>